<comment type="caution">
    <text evidence="1">The sequence shown here is derived from an EMBL/GenBank/DDBJ whole genome shotgun (WGS) entry which is preliminary data.</text>
</comment>
<reference evidence="1" key="1">
    <citation type="submission" date="2018-11" db="EMBL/GenBank/DDBJ databases">
        <authorList>
            <person name="Alioto T."/>
            <person name="Alioto T."/>
        </authorList>
    </citation>
    <scope>NUCLEOTIDE SEQUENCE</scope>
</reference>
<organism evidence="1 2">
    <name type="scientific">Mytilus galloprovincialis</name>
    <name type="common">Mediterranean mussel</name>
    <dbReference type="NCBI Taxonomy" id="29158"/>
    <lineage>
        <taxon>Eukaryota</taxon>
        <taxon>Metazoa</taxon>
        <taxon>Spiralia</taxon>
        <taxon>Lophotrochozoa</taxon>
        <taxon>Mollusca</taxon>
        <taxon>Bivalvia</taxon>
        <taxon>Autobranchia</taxon>
        <taxon>Pteriomorphia</taxon>
        <taxon>Mytilida</taxon>
        <taxon>Mytiloidea</taxon>
        <taxon>Mytilidae</taxon>
        <taxon>Mytilinae</taxon>
        <taxon>Mytilus</taxon>
    </lineage>
</organism>
<dbReference type="AlphaFoldDB" id="A0A8B6HU19"/>
<sequence length="134" mass="16443">MVIIMILFCQRQQYIKHYPVDILMKKGIKDNQKKQKSEKIGEKKIRKKEYMRKFMQMRGSNTDYAERERISLQNRRLESKFKHFEIDYNKKRRTDPEFFAFEKEHNKKRWTNPEFVANQKSTTKRGSQIQVCCI</sequence>
<evidence type="ECO:0000313" key="1">
    <source>
        <dbReference type="EMBL" id="VDI84246.1"/>
    </source>
</evidence>
<dbReference type="EMBL" id="UYJE01010550">
    <property type="protein sequence ID" value="VDI84246.1"/>
    <property type="molecule type" value="Genomic_DNA"/>
</dbReference>
<proteinExistence type="predicted"/>
<name>A0A8B6HU19_MYTGA</name>
<protein>
    <submittedName>
        <fullName evidence="1">Uncharacterized protein</fullName>
    </submittedName>
</protein>
<evidence type="ECO:0000313" key="2">
    <source>
        <dbReference type="Proteomes" id="UP000596742"/>
    </source>
</evidence>
<accession>A0A8B6HU19</accession>
<gene>
    <name evidence="1" type="ORF">MGAL_10B034734</name>
</gene>
<keyword evidence="2" id="KW-1185">Reference proteome</keyword>
<dbReference type="Proteomes" id="UP000596742">
    <property type="component" value="Unassembled WGS sequence"/>
</dbReference>